<dbReference type="PANTHER" id="PTHR31901:SF48">
    <property type="entry name" value="INDOLE-3-ACETIC ACID-AMIDO SYNTHETASE GH3.10"/>
    <property type="match status" value="1"/>
</dbReference>
<keyword evidence="2" id="KW-1185">Reference proteome</keyword>
<dbReference type="Proteomes" id="UP001341840">
    <property type="component" value="Unassembled WGS sequence"/>
</dbReference>
<proteinExistence type="predicted"/>
<dbReference type="EMBL" id="JASCZI010120831">
    <property type="protein sequence ID" value="MED6154947.1"/>
    <property type="molecule type" value="Genomic_DNA"/>
</dbReference>
<comment type="caution">
    <text evidence="1">The sequence shown here is derived from an EMBL/GenBank/DDBJ whole genome shotgun (WGS) entry which is preliminary data.</text>
</comment>
<accession>A0ABU6U2R6</accession>
<gene>
    <name evidence="1" type="ORF">PIB30_001088</name>
</gene>
<dbReference type="PANTHER" id="PTHR31901">
    <property type="entry name" value="GH3 DOMAIN-CONTAINING PROTEIN"/>
    <property type="match status" value="1"/>
</dbReference>
<dbReference type="Pfam" id="PF03321">
    <property type="entry name" value="GH3"/>
    <property type="match status" value="1"/>
</dbReference>
<sequence length="282" mass="32125">MDNKHQHDESQPVLSTCYVNSGIINDREGDIIRWFEQVSANAGAVQTDVLCRILKENFKVEYLKKWWNNKEINVEEMDACALESLFTSVVPLASHENFEPFIKRIADGDTSPILTQQPITTLSLSSGTTDGRQKFVPFTRHSAQTTLETFTLAAAYRSRVYPIREGGRILEFIYSSNQFKTKGGLIAGTATTHYYASEEFKIKQERTKSFTCSPYEVISGGDYKQSTYCHLLLGLFFSQDVEFITSAFVYGIVQAFRSFEELWRDLCNDIRHATLSSRIEVL</sequence>
<organism evidence="1 2">
    <name type="scientific">Stylosanthes scabra</name>
    <dbReference type="NCBI Taxonomy" id="79078"/>
    <lineage>
        <taxon>Eukaryota</taxon>
        <taxon>Viridiplantae</taxon>
        <taxon>Streptophyta</taxon>
        <taxon>Embryophyta</taxon>
        <taxon>Tracheophyta</taxon>
        <taxon>Spermatophyta</taxon>
        <taxon>Magnoliopsida</taxon>
        <taxon>eudicotyledons</taxon>
        <taxon>Gunneridae</taxon>
        <taxon>Pentapetalae</taxon>
        <taxon>rosids</taxon>
        <taxon>fabids</taxon>
        <taxon>Fabales</taxon>
        <taxon>Fabaceae</taxon>
        <taxon>Papilionoideae</taxon>
        <taxon>50 kb inversion clade</taxon>
        <taxon>dalbergioids sensu lato</taxon>
        <taxon>Dalbergieae</taxon>
        <taxon>Pterocarpus clade</taxon>
        <taxon>Stylosanthes</taxon>
    </lineage>
</organism>
<evidence type="ECO:0000313" key="1">
    <source>
        <dbReference type="EMBL" id="MED6154947.1"/>
    </source>
</evidence>
<dbReference type="InterPro" id="IPR004993">
    <property type="entry name" value="GH3"/>
</dbReference>
<name>A0ABU6U2R6_9FABA</name>
<reference evidence="1 2" key="1">
    <citation type="journal article" date="2023" name="Plants (Basel)">
        <title>Bridging the Gap: Combining Genomics and Transcriptomics Approaches to Understand Stylosanthes scabra, an Orphan Legume from the Brazilian Caatinga.</title>
        <authorList>
            <person name="Ferreira-Neto J.R.C."/>
            <person name="da Silva M.D."/>
            <person name="Binneck E."/>
            <person name="de Melo N.F."/>
            <person name="da Silva R.H."/>
            <person name="de Melo A.L.T.M."/>
            <person name="Pandolfi V."/>
            <person name="Bustamante F.O."/>
            <person name="Brasileiro-Vidal A.C."/>
            <person name="Benko-Iseppon A.M."/>
        </authorList>
    </citation>
    <scope>NUCLEOTIDE SEQUENCE [LARGE SCALE GENOMIC DNA]</scope>
    <source>
        <tissue evidence="1">Leaves</tissue>
    </source>
</reference>
<evidence type="ECO:0000313" key="2">
    <source>
        <dbReference type="Proteomes" id="UP001341840"/>
    </source>
</evidence>
<protein>
    <submittedName>
        <fullName evidence="1">Uncharacterized protein</fullName>
    </submittedName>
</protein>